<dbReference type="RefSeq" id="WP_165256680.1">
    <property type="nucleotide sequence ID" value="NZ_JAAKZY010000021.1"/>
</dbReference>
<dbReference type="AlphaFoldDB" id="A0A6G4V1C4"/>
<dbReference type="EMBL" id="JAAKZY010000021">
    <property type="protein sequence ID" value="NGO07848.1"/>
    <property type="molecule type" value="Genomic_DNA"/>
</dbReference>
<accession>A0A6G4V1C4</accession>
<reference evidence="2 3" key="1">
    <citation type="submission" date="2020-02" db="EMBL/GenBank/DDBJ databases">
        <title>Whole-genome analyses of novel actinobacteria.</title>
        <authorList>
            <person name="Sahin N."/>
            <person name="Gencbay T."/>
        </authorList>
    </citation>
    <scope>NUCLEOTIDE SEQUENCE [LARGE SCALE GENOMIC DNA]</scope>
    <source>
        <strain evidence="2 3">HC44</strain>
    </source>
</reference>
<comment type="caution">
    <text evidence="2">The sequence shown here is derived from an EMBL/GenBank/DDBJ whole genome shotgun (WGS) entry which is preliminary data.</text>
</comment>
<organism evidence="2 3">
    <name type="scientific">Streptomyces scabichelini</name>
    <dbReference type="NCBI Taxonomy" id="2711217"/>
    <lineage>
        <taxon>Bacteria</taxon>
        <taxon>Bacillati</taxon>
        <taxon>Actinomycetota</taxon>
        <taxon>Actinomycetes</taxon>
        <taxon>Kitasatosporales</taxon>
        <taxon>Streptomycetaceae</taxon>
        <taxon>Streptomyces</taxon>
    </lineage>
</organism>
<keyword evidence="3" id="KW-1185">Reference proteome</keyword>
<dbReference type="Proteomes" id="UP000472335">
    <property type="component" value="Unassembled WGS sequence"/>
</dbReference>
<evidence type="ECO:0000313" key="2">
    <source>
        <dbReference type="EMBL" id="NGO07848.1"/>
    </source>
</evidence>
<gene>
    <name evidence="2" type="ORF">G5C60_09335</name>
</gene>
<evidence type="ECO:0000256" key="1">
    <source>
        <dbReference type="SAM" id="MobiDB-lite"/>
    </source>
</evidence>
<protein>
    <submittedName>
        <fullName evidence="2">Uncharacterized protein</fullName>
    </submittedName>
</protein>
<feature type="region of interest" description="Disordered" evidence="1">
    <location>
        <begin position="1"/>
        <end position="29"/>
    </location>
</feature>
<proteinExistence type="predicted"/>
<evidence type="ECO:0000313" key="3">
    <source>
        <dbReference type="Proteomes" id="UP000472335"/>
    </source>
</evidence>
<name>A0A6G4V1C4_9ACTN</name>
<sequence>MSRTTTAAAASNELRPHPAEVGAGQARPRDRIRHLVGHLPVQQEQEGGNGGQCELCQYPVVAEQPPGGAQGLDETGQQ</sequence>